<gene>
    <name evidence="3" type="ORF">LCGC14_1867860</name>
</gene>
<dbReference type="AlphaFoldDB" id="A0A0F9IJY0"/>
<evidence type="ECO:0008006" key="4">
    <source>
        <dbReference type="Google" id="ProtNLM"/>
    </source>
</evidence>
<protein>
    <recommendedName>
        <fullName evidence="4">DNA (cytosine-5-)-methyltransferase</fullName>
    </recommendedName>
</protein>
<dbReference type="GO" id="GO:0032259">
    <property type="term" value="P:methylation"/>
    <property type="evidence" value="ECO:0007669"/>
    <property type="project" value="UniProtKB-KW"/>
</dbReference>
<evidence type="ECO:0000256" key="1">
    <source>
        <dbReference type="ARBA" id="ARBA00022603"/>
    </source>
</evidence>
<reference evidence="3" key="1">
    <citation type="journal article" date="2015" name="Nature">
        <title>Complex archaea that bridge the gap between prokaryotes and eukaryotes.</title>
        <authorList>
            <person name="Spang A."/>
            <person name="Saw J.H."/>
            <person name="Jorgensen S.L."/>
            <person name="Zaremba-Niedzwiedzka K."/>
            <person name="Martijn J."/>
            <person name="Lind A.E."/>
            <person name="van Eijk R."/>
            <person name="Schleper C."/>
            <person name="Guy L."/>
            <person name="Ettema T.J."/>
        </authorList>
    </citation>
    <scope>NUCLEOTIDE SEQUENCE</scope>
</reference>
<sequence>MGNGLVLSVFPGIDLLGRAFEEEGYCVVRGPDLLWGGDIRTFYPPAGVFEGVIGGPPCKGESKLAHLNGDVGASLVEEFWRIVDEVQPEWWMMEAVTEHDAPYVLKLNNRWLGEKQHRKRYFHSGLNLKPHIEVALFEHPEWRYAVLAGHGGTQGTVTNRMAKYPWPEACELQGLPPDFDIPPFKSQWKYEVIGNAVPMAMGRAIAKAIKRATNGCNPERSEPCQKGKA</sequence>
<name>A0A0F9IJY0_9ZZZZ</name>
<dbReference type="InterPro" id="IPR029063">
    <property type="entry name" value="SAM-dependent_MTases_sf"/>
</dbReference>
<proteinExistence type="predicted"/>
<organism evidence="3">
    <name type="scientific">marine sediment metagenome</name>
    <dbReference type="NCBI Taxonomy" id="412755"/>
    <lineage>
        <taxon>unclassified sequences</taxon>
        <taxon>metagenomes</taxon>
        <taxon>ecological metagenomes</taxon>
    </lineage>
</organism>
<dbReference type="GO" id="GO:0008168">
    <property type="term" value="F:methyltransferase activity"/>
    <property type="evidence" value="ECO:0007669"/>
    <property type="project" value="UniProtKB-KW"/>
</dbReference>
<dbReference type="SUPFAM" id="SSF53335">
    <property type="entry name" value="S-adenosyl-L-methionine-dependent methyltransferases"/>
    <property type="match status" value="1"/>
</dbReference>
<comment type="caution">
    <text evidence="3">The sequence shown here is derived from an EMBL/GenBank/DDBJ whole genome shotgun (WGS) entry which is preliminary data.</text>
</comment>
<dbReference type="Gene3D" id="3.40.50.150">
    <property type="entry name" value="Vaccinia Virus protein VP39"/>
    <property type="match status" value="1"/>
</dbReference>
<dbReference type="EMBL" id="LAZR01019008">
    <property type="protein sequence ID" value="KKL94120.1"/>
    <property type="molecule type" value="Genomic_DNA"/>
</dbReference>
<keyword evidence="1" id="KW-0489">Methyltransferase</keyword>
<accession>A0A0F9IJY0</accession>
<dbReference type="Pfam" id="PF00145">
    <property type="entry name" value="DNA_methylase"/>
    <property type="match status" value="1"/>
</dbReference>
<dbReference type="InterPro" id="IPR001525">
    <property type="entry name" value="C5_MeTfrase"/>
</dbReference>
<evidence type="ECO:0000256" key="2">
    <source>
        <dbReference type="ARBA" id="ARBA00022679"/>
    </source>
</evidence>
<evidence type="ECO:0000313" key="3">
    <source>
        <dbReference type="EMBL" id="KKL94120.1"/>
    </source>
</evidence>
<keyword evidence="2" id="KW-0808">Transferase</keyword>